<keyword evidence="2" id="KW-1185">Reference proteome</keyword>
<protein>
    <submittedName>
        <fullName evidence="1">Uncharacterized protein</fullName>
    </submittedName>
</protein>
<reference evidence="1" key="1">
    <citation type="submission" date="2022-04" db="EMBL/GenBank/DDBJ databases">
        <title>Genome of the entomopathogenic fungus Entomophthora muscae.</title>
        <authorList>
            <person name="Elya C."/>
            <person name="Lovett B.R."/>
            <person name="Lee E."/>
            <person name="Macias A.M."/>
            <person name="Hajek A.E."/>
            <person name="De Bivort B.L."/>
            <person name="Kasson M.T."/>
            <person name="De Fine Licht H.H."/>
            <person name="Stajich J.E."/>
        </authorList>
    </citation>
    <scope>NUCLEOTIDE SEQUENCE</scope>
    <source>
        <strain evidence="1">Berkeley</strain>
    </source>
</reference>
<evidence type="ECO:0000313" key="1">
    <source>
        <dbReference type="EMBL" id="KAJ9088401.1"/>
    </source>
</evidence>
<evidence type="ECO:0000313" key="2">
    <source>
        <dbReference type="Proteomes" id="UP001165960"/>
    </source>
</evidence>
<dbReference type="Proteomes" id="UP001165960">
    <property type="component" value="Unassembled WGS sequence"/>
</dbReference>
<proteinExistence type="predicted"/>
<organism evidence="1 2">
    <name type="scientific">Entomophthora muscae</name>
    <dbReference type="NCBI Taxonomy" id="34485"/>
    <lineage>
        <taxon>Eukaryota</taxon>
        <taxon>Fungi</taxon>
        <taxon>Fungi incertae sedis</taxon>
        <taxon>Zoopagomycota</taxon>
        <taxon>Entomophthoromycotina</taxon>
        <taxon>Entomophthoromycetes</taxon>
        <taxon>Entomophthorales</taxon>
        <taxon>Entomophthoraceae</taxon>
        <taxon>Entomophthora</taxon>
    </lineage>
</organism>
<comment type="caution">
    <text evidence="1">The sequence shown here is derived from an EMBL/GenBank/DDBJ whole genome shotgun (WGS) entry which is preliminary data.</text>
</comment>
<accession>A0ACC2UNS9</accession>
<dbReference type="EMBL" id="QTSX02000124">
    <property type="protein sequence ID" value="KAJ9088401.1"/>
    <property type="molecule type" value="Genomic_DNA"/>
</dbReference>
<name>A0ACC2UNS9_9FUNG</name>
<sequence length="56" mass="6473">MPGFLTALMEEFGSQKALLGRKMDFSNTKLKVRETLEEFTSRFYLKAHTLDSMKVV</sequence>
<gene>
    <name evidence="1" type="ORF">DSO57_1023631</name>
</gene>